<accession>A0ABR2QL52</accession>
<sequence length="105" mass="12217">MWFQGTLCIVRCTLWHRPREEFKAVVVVVVAVIGACSILHNESIMDHLVVQDQSQNNRLWSLRCINGLRGLHFEFGIIVARLDRKYLSNLDRFGSQILRLKNLQI</sequence>
<evidence type="ECO:0000313" key="1">
    <source>
        <dbReference type="EMBL" id="KAK9001403.1"/>
    </source>
</evidence>
<keyword evidence="2" id="KW-1185">Reference proteome</keyword>
<evidence type="ECO:0000313" key="2">
    <source>
        <dbReference type="Proteomes" id="UP001396334"/>
    </source>
</evidence>
<dbReference type="Proteomes" id="UP001396334">
    <property type="component" value="Unassembled WGS sequence"/>
</dbReference>
<name>A0ABR2QL52_9ROSI</name>
<comment type="caution">
    <text evidence="1">The sequence shown here is derived from an EMBL/GenBank/DDBJ whole genome shotgun (WGS) entry which is preliminary data.</text>
</comment>
<dbReference type="EMBL" id="JBBPBN010000036">
    <property type="protein sequence ID" value="KAK9001403.1"/>
    <property type="molecule type" value="Genomic_DNA"/>
</dbReference>
<gene>
    <name evidence="1" type="ORF">V6N11_083188</name>
</gene>
<proteinExistence type="predicted"/>
<reference evidence="1 2" key="1">
    <citation type="journal article" date="2024" name="G3 (Bethesda)">
        <title>Genome assembly of Hibiscus sabdariffa L. provides insights into metabolisms of medicinal natural products.</title>
        <authorList>
            <person name="Kim T."/>
        </authorList>
    </citation>
    <scope>NUCLEOTIDE SEQUENCE [LARGE SCALE GENOMIC DNA]</scope>
    <source>
        <strain evidence="1">TK-2024</strain>
        <tissue evidence="1">Old leaves</tissue>
    </source>
</reference>
<protein>
    <submittedName>
        <fullName evidence="1">Uncharacterized protein</fullName>
    </submittedName>
</protein>
<organism evidence="1 2">
    <name type="scientific">Hibiscus sabdariffa</name>
    <name type="common">roselle</name>
    <dbReference type="NCBI Taxonomy" id="183260"/>
    <lineage>
        <taxon>Eukaryota</taxon>
        <taxon>Viridiplantae</taxon>
        <taxon>Streptophyta</taxon>
        <taxon>Embryophyta</taxon>
        <taxon>Tracheophyta</taxon>
        <taxon>Spermatophyta</taxon>
        <taxon>Magnoliopsida</taxon>
        <taxon>eudicotyledons</taxon>
        <taxon>Gunneridae</taxon>
        <taxon>Pentapetalae</taxon>
        <taxon>rosids</taxon>
        <taxon>malvids</taxon>
        <taxon>Malvales</taxon>
        <taxon>Malvaceae</taxon>
        <taxon>Malvoideae</taxon>
        <taxon>Hibiscus</taxon>
    </lineage>
</organism>